<evidence type="ECO:0000256" key="4">
    <source>
        <dbReference type="ARBA" id="ARBA00022777"/>
    </source>
</evidence>
<dbReference type="GO" id="GO:0005829">
    <property type="term" value="C:cytosol"/>
    <property type="evidence" value="ECO:0007669"/>
    <property type="project" value="TreeGrafter"/>
</dbReference>
<keyword evidence="9" id="KW-1185">Reference proteome</keyword>
<organism evidence="8 9">
    <name type="scientific">Alkalilimnicola ehrlichii</name>
    <dbReference type="NCBI Taxonomy" id="351052"/>
    <lineage>
        <taxon>Bacteria</taxon>
        <taxon>Pseudomonadati</taxon>
        <taxon>Pseudomonadota</taxon>
        <taxon>Gammaproteobacteria</taxon>
        <taxon>Chromatiales</taxon>
        <taxon>Ectothiorhodospiraceae</taxon>
        <taxon>Alkalilimnicola</taxon>
    </lineage>
</organism>
<dbReference type="EMBL" id="NFZW01000004">
    <property type="protein sequence ID" value="RFA38322.1"/>
    <property type="molecule type" value="Genomic_DNA"/>
</dbReference>
<keyword evidence="3" id="KW-0547">Nucleotide-binding</keyword>
<reference evidence="9" key="1">
    <citation type="submission" date="2017-05" db="EMBL/GenBank/DDBJ databases">
        <authorList>
            <person name="Sharma S."/>
            <person name="Sidhu C."/>
            <person name="Pinnaka A.K."/>
        </authorList>
    </citation>
    <scope>NUCLEOTIDE SEQUENCE [LARGE SCALE GENOMIC DNA]</scope>
    <source>
        <strain evidence="9">AK93</strain>
    </source>
</reference>
<gene>
    <name evidence="8" type="ORF">CAL65_05720</name>
</gene>
<dbReference type="SUPFAM" id="SSF53613">
    <property type="entry name" value="Ribokinase-like"/>
    <property type="match status" value="1"/>
</dbReference>
<dbReference type="InterPro" id="IPR017583">
    <property type="entry name" value="Tagatose/fructose_Pkinase"/>
</dbReference>
<protein>
    <recommendedName>
        <fullName evidence="6">Phosphofructokinase</fullName>
    </recommendedName>
</protein>
<dbReference type="Pfam" id="PF00294">
    <property type="entry name" value="PfkB"/>
    <property type="match status" value="1"/>
</dbReference>
<dbReference type="NCBIfam" id="TIGR03168">
    <property type="entry name" value="1-PFK"/>
    <property type="match status" value="1"/>
</dbReference>
<proteinExistence type="inferred from homology"/>
<evidence type="ECO:0000313" key="9">
    <source>
        <dbReference type="Proteomes" id="UP000256763"/>
    </source>
</evidence>
<evidence type="ECO:0000256" key="3">
    <source>
        <dbReference type="ARBA" id="ARBA00022741"/>
    </source>
</evidence>
<dbReference type="InterPro" id="IPR029056">
    <property type="entry name" value="Ribokinase-like"/>
</dbReference>
<sequence>MANRILTLTMNPTVDVTVAVDALVPEHKLRTGSARYDPGGGGINVARGIHRCGGNVLAIYTAGGAVGEMLSCLLGDEGLAHCPIQIGRVTRESITVQASDTGAHYRFVLPGPELTLDETERCLRAMRDRAESRHWLASGSLPPGVGVDFYARLARAARGAGARLFLDTSGEPLRAALAEGVYMIKPNLAELAELWGLADAQGFDRRAACRELVAQGGVEVVVLSLGAEGALLTDCRQQLHIPAPPVRADSVVGAGDSFMALFVLQQARGMTTVQATHYGVAAGTAAALTPATALFRPEDIDTLCVEIGCESAEGASGRPRR</sequence>
<dbReference type="Gene3D" id="3.40.1190.20">
    <property type="match status" value="1"/>
</dbReference>
<evidence type="ECO:0000256" key="6">
    <source>
        <dbReference type="PIRNR" id="PIRNR000535"/>
    </source>
</evidence>
<dbReference type="GO" id="GO:0005524">
    <property type="term" value="F:ATP binding"/>
    <property type="evidence" value="ECO:0007669"/>
    <property type="project" value="UniProtKB-KW"/>
</dbReference>
<dbReference type="GO" id="GO:0003872">
    <property type="term" value="F:6-phosphofructokinase activity"/>
    <property type="evidence" value="ECO:0007669"/>
    <property type="project" value="TreeGrafter"/>
</dbReference>
<dbReference type="CDD" id="cd01164">
    <property type="entry name" value="FruK_PfkB_like"/>
    <property type="match status" value="1"/>
</dbReference>
<dbReference type="PIRSF" id="PIRSF000535">
    <property type="entry name" value="1PFK/6PFK/LacC"/>
    <property type="match status" value="1"/>
</dbReference>
<feature type="domain" description="Carbohydrate kinase PfkB" evidence="7">
    <location>
        <begin position="15"/>
        <end position="293"/>
    </location>
</feature>
<evidence type="ECO:0000256" key="5">
    <source>
        <dbReference type="ARBA" id="ARBA00022840"/>
    </source>
</evidence>
<keyword evidence="5" id="KW-0067">ATP-binding</keyword>
<dbReference type="OrthoDB" id="9801219at2"/>
<dbReference type="Proteomes" id="UP000256763">
    <property type="component" value="Unassembled WGS sequence"/>
</dbReference>
<dbReference type="PANTHER" id="PTHR46566">
    <property type="entry name" value="1-PHOSPHOFRUCTOKINASE-RELATED"/>
    <property type="match status" value="1"/>
</dbReference>
<dbReference type="PROSITE" id="PS00583">
    <property type="entry name" value="PFKB_KINASES_1"/>
    <property type="match status" value="1"/>
</dbReference>
<dbReference type="InterPro" id="IPR002173">
    <property type="entry name" value="Carboh/pur_kinase_PfkB_CS"/>
</dbReference>
<comment type="similarity">
    <text evidence="1 6">Belongs to the carbohydrate kinase PfkB family.</text>
</comment>
<evidence type="ECO:0000256" key="1">
    <source>
        <dbReference type="ARBA" id="ARBA00010688"/>
    </source>
</evidence>
<dbReference type="AlphaFoldDB" id="A0A3E0X1X5"/>
<evidence type="ECO:0000256" key="2">
    <source>
        <dbReference type="ARBA" id="ARBA00022679"/>
    </source>
</evidence>
<accession>A0A3E0X1X5</accession>
<dbReference type="InterPro" id="IPR011611">
    <property type="entry name" value="PfkB_dom"/>
</dbReference>
<evidence type="ECO:0000313" key="8">
    <source>
        <dbReference type="EMBL" id="RFA38322.1"/>
    </source>
</evidence>
<keyword evidence="4" id="KW-0418">Kinase</keyword>
<name>A0A3E0X1X5_9GAMM</name>
<comment type="caution">
    <text evidence="8">The sequence shown here is derived from an EMBL/GenBank/DDBJ whole genome shotgun (WGS) entry which is preliminary data.</text>
</comment>
<evidence type="ECO:0000259" key="7">
    <source>
        <dbReference type="Pfam" id="PF00294"/>
    </source>
</evidence>
<dbReference type="PANTHER" id="PTHR46566:SF2">
    <property type="entry name" value="ATP-DEPENDENT 6-PHOSPHOFRUCTOKINASE ISOZYME 2"/>
    <property type="match status" value="1"/>
</dbReference>
<dbReference type="RefSeq" id="WP_116301180.1">
    <property type="nucleotide sequence ID" value="NZ_NFZV01000003.1"/>
</dbReference>
<keyword evidence="2 6" id="KW-0808">Transferase</keyword>